<dbReference type="EMBL" id="PVNA01000005">
    <property type="protein sequence ID" value="PRX12793.1"/>
    <property type="molecule type" value="Genomic_DNA"/>
</dbReference>
<keyword evidence="2 4" id="KW-0378">Hydrolase</keyword>
<dbReference type="PIRSF" id="PIRSF003230">
    <property type="entry name" value="YbgC"/>
    <property type="match status" value="1"/>
</dbReference>
<dbReference type="PANTHER" id="PTHR31793">
    <property type="entry name" value="4-HYDROXYBENZOYL-COA THIOESTERASE FAMILY MEMBER"/>
    <property type="match status" value="1"/>
</dbReference>
<evidence type="ECO:0000256" key="2">
    <source>
        <dbReference type="ARBA" id="ARBA00022801"/>
    </source>
</evidence>
<protein>
    <submittedName>
        <fullName evidence="4">Acyl-CoA thioester hydrolase</fullName>
    </submittedName>
    <submittedName>
        <fullName evidence="3">Thioesterase</fullName>
    </submittedName>
</protein>
<dbReference type="AlphaFoldDB" id="A0A084JVJ3"/>
<comment type="caution">
    <text evidence="3">The sequence shown here is derived from an EMBL/GenBank/DDBJ whole genome shotgun (WGS) entry which is preliminary data.</text>
</comment>
<gene>
    <name evidence="3" type="ORF">IL45_12685</name>
    <name evidence="4" type="ORF">LY02_02445</name>
</gene>
<proteinExistence type="inferred from homology"/>
<name>A0A084JVJ3_NONUL</name>
<evidence type="ECO:0000313" key="6">
    <source>
        <dbReference type="Proteomes" id="UP000239997"/>
    </source>
</evidence>
<dbReference type="RefSeq" id="WP_036584467.1">
    <property type="nucleotide sequence ID" value="NZ_JPJI01000032.1"/>
</dbReference>
<dbReference type="OrthoDB" id="9800856at2"/>
<dbReference type="InterPro" id="IPR006684">
    <property type="entry name" value="YbgC/YbaW"/>
</dbReference>
<dbReference type="InterPro" id="IPR050563">
    <property type="entry name" value="4-hydroxybenzoyl-CoA_TE"/>
</dbReference>
<sequence>MKSTLTKITTRYVETDQMGIIHHSNYLIYMEQARLEWLDTLGFSYKRMEENKVLLPVYQIDIKYKNPMKFGEEITVKTTLKKPPTTRVEFEYEIVNQDGVICATADLTLVFTNALNFRPMKPLPDFLKACELLFDGR</sequence>
<keyword evidence="6" id="KW-1185">Reference proteome</keyword>
<dbReference type="EMBL" id="JPJI01000032">
    <property type="protein sequence ID" value="KEZ92977.1"/>
    <property type="molecule type" value="Genomic_DNA"/>
</dbReference>
<evidence type="ECO:0000313" key="3">
    <source>
        <dbReference type="EMBL" id="KEZ92977.1"/>
    </source>
</evidence>
<evidence type="ECO:0000313" key="4">
    <source>
        <dbReference type="EMBL" id="PRX12793.1"/>
    </source>
</evidence>
<organism evidence="3 5">
    <name type="scientific">Nonlabens ulvanivorans</name>
    <name type="common">Persicivirga ulvanivorans</name>
    <dbReference type="NCBI Taxonomy" id="906888"/>
    <lineage>
        <taxon>Bacteria</taxon>
        <taxon>Pseudomonadati</taxon>
        <taxon>Bacteroidota</taxon>
        <taxon>Flavobacteriia</taxon>
        <taxon>Flavobacteriales</taxon>
        <taxon>Flavobacteriaceae</taxon>
        <taxon>Nonlabens</taxon>
    </lineage>
</organism>
<comment type="similarity">
    <text evidence="1">Belongs to the 4-hydroxybenzoyl-CoA thioesterase family.</text>
</comment>
<dbReference type="Proteomes" id="UP000028531">
    <property type="component" value="Unassembled WGS sequence"/>
</dbReference>
<dbReference type="InterPro" id="IPR029069">
    <property type="entry name" value="HotDog_dom_sf"/>
</dbReference>
<dbReference type="SUPFAM" id="SSF54637">
    <property type="entry name" value="Thioesterase/thiol ester dehydrase-isomerase"/>
    <property type="match status" value="1"/>
</dbReference>
<reference evidence="4 6" key="2">
    <citation type="submission" date="2018-03" db="EMBL/GenBank/DDBJ databases">
        <title>Genomic Encyclopedia of Archaeal and Bacterial Type Strains, Phase II (KMG-II): from individual species to whole genera.</title>
        <authorList>
            <person name="Goeker M."/>
        </authorList>
    </citation>
    <scope>NUCLEOTIDE SEQUENCE [LARGE SCALE GENOMIC DNA]</scope>
    <source>
        <strain evidence="4 6">DSM 22727</strain>
    </source>
</reference>
<accession>A0A084JVJ3</accession>
<dbReference type="Proteomes" id="UP000239997">
    <property type="component" value="Unassembled WGS sequence"/>
</dbReference>
<dbReference type="PANTHER" id="PTHR31793:SF27">
    <property type="entry name" value="NOVEL THIOESTERASE SUPERFAMILY DOMAIN AND SAPOSIN A-TYPE DOMAIN CONTAINING PROTEIN (0610012H03RIK)"/>
    <property type="match status" value="1"/>
</dbReference>
<reference evidence="3 5" key="1">
    <citation type="submission" date="2014-07" db="EMBL/GenBank/DDBJ databases">
        <title>Draft genome sequence of Nonlabens ulvanivorans, an ulvan degrading bacterium.</title>
        <authorList>
            <person name="Kopel M."/>
            <person name="Helbert W."/>
            <person name="Henrissat B."/>
            <person name="Doniger T."/>
            <person name="Banin E."/>
        </authorList>
    </citation>
    <scope>NUCLEOTIDE SEQUENCE [LARGE SCALE GENOMIC DNA]</scope>
    <source>
        <strain evidence="3 5">PLR</strain>
    </source>
</reference>
<evidence type="ECO:0000313" key="5">
    <source>
        <dbReference type="Proteomes" id="UP000028531"/>
    </source>
</evidence>
<dbReference type="Pfam" id="PF13279">
    <property type="entry name" value="4HBT_2"/>
    <property type="match status" value="1"/>
</dbReference>
<dbReference type="GO" id="GO:0047617">
    <property type="term" value="F:fatty acyl-CoA hydrolase activity"/>
    <property type="evidence" value="ECO:0007669"/>
    <property type="project" value="TreeGrafter"/>
</dbReference>
<dbReference type="Gene3D" id="3.10.129.10">
    <property type="entry name" value="Hotdog Thioesterase"/>
    <property type="match status" value="1"/>
</dbReference>
<evidence type="ECO:0000256" key="1">
    <source>
        <dbReference type="ARBA" id="ARBA00005953"/>
    </source>
</evidence>
<dbReference type="NCBIfam" id="TIGR00051">
    <property type="entry name" value="YbgC/FadM family acyl-CoA thioesterase"/>
    <property type="match status" value="1"/>
</dbReference>
<dbReference type="CDD" id="cd00586">
    <property type="entry name" value="4HBT"/>
    <property type="match status" value="1"/>
</dbReference>